<reference evidence="1 2" key="1">
    <citation type="submission" date="2018-04" db="EMBL/GenBank/DDBJ databases">
        <title>Genomic sequence of a freshwater isolate of Shewanella morhuae.</title>
        <authorList>
            <person name="Castillo D.E."/>
            <person name="Gram L."/>
        </authorList>
    </citation>
    <scope>NUCLEOTIDE SEQUENCE [LARGE SCALE GENOMIC DNA]</scope>
    <source>
        <strain evidence="1 2">CW7</strain>
    </source>
</reference>
<evidence type="ECO:0000313" key="2">
    <source>
        <dbReference type="Proteomes" id="UP000240506"/>
    </source>
</evidence>
<comment type="caution">
    <text evidence="1">The sequence shown here is derived from an EMBL/GenBank/DDBJ whole genome shotgun (WGS) entry which is preliminary data.</text>
</comment>
<dbReference type="Pfam" id="PF12088">
    <property type="entry name" value="DUF3565"/>
    <property type="match status" value="1"/>
</dbReference>
<sequence>MEQPIIDFHLDAENHWVAKLSCGHFQHVRHNPPWSVRPWVISQNGRTGMLGFKLNCKKCDTGSPPDQE</sequence>
<keyword evidence="2" id="KW-1185">Reference proteome</keyword>
<accession>A0ABX5HXN3</accession>
<evidence type="ECO:0000313" key="1">
    <source>
        <dbReference type="EMBL" id="PTA51196.1"/>
    </source>
</evidence>
<name>A0ABX5HXN3_9GAMM</name>
<dbReference type="RefSeq" id="WP_107883624.1">
    <property type="nucleotide sequence ID" value="NZ_PYSG01000002.1"/>
</dbReference>
<gene>
    <name evidence="1" type="ORF">C9I43_12195</name>
</gene>
<organism evidence="1 2">
    <name type="scientific">Shewanella morhuae</name>
    <dbReference type="NCBI Taxonomy" id="365591"/>
    <lineage>
        <taxon>Bacteria</taxon>
        <taxon>Pseudomonadati</taxon>
        <taxon>Pseudomonadota</taxon>
        <taxon>Gammaproteobacteria</taxon>
        <taxon>Alteromonadales</taxon>
        <taxon>Shewanellaceae</taxon>
        <taxon>Shewanella</taxon>
    </lineage>
</organism>
<dbReference type="Proteomes" id="UP000240506">
    <property type="component" value="Unassembled WGS sequence"/>
</dbReference>
<dbReference type="InterPro" id="IPR021948">
    <property type="entry name" value="DUF3565"/>
</dbReference>
<proteinExistence type="predicted"/>
<protein>
    <submittedName>
        <fullName evidence="1">DUF3565 domain-containing protein</fullName>
    </submittedName>
</protein>
<dbReference type="EMBL" id="PYSG01000002">
    <property type="protein sequence ID" value="PTA51196.1"/>
    <property type="molecule type" value="Genomic_DNA"/>
</dbReference>